<evidence type="ECO:0000256" key="3">
    <source>
        <dbReference type="ARBA" id="ARBA00023125"/>
    </source>
</evidence>
<name>A0ABY9DLE3_VITVI</name>
<dbReference type="InterPro" id="IPR002100">
    <property type="entry name" value="TF_MADSbox"/>
</dbReference>
<accession>A0ABY9DLE3</accession>
<comment type="subcellular location">
    <subcellularLocation>
        <location evidence="1">Nucleus</location>
    </subcellularLocation>
</comment>
<dbReference type="PRINTS" id="PR00404">
    <property type="entry name" value="MADSDOMAIN"/>
</dbReference>
<organism evidence="7 8">
    <name type="scientific">Vitis vinifera</name>
    <name type="common">Grape</name>
    <dbReference type="NCBI Taxonomy" id="29760"/>
    <lineage>
        <taxon>Eukaryota</taxon>
        <taxon>Viridiplantae</taxon>
        <taxon>Streptophyta</taxon>
        <taxon>Embryophyta</taxon>
        <taxon>Tracheophyta</taxon>
        <taxon>Spermatophyta</taxon>
        <taxon>Magnoliopsida</taxon>
        <taxon>eudicotyledons</taxon>
        <taxon>Gunneridae</taxon>
        <taxon>Pentapetalae</taxon>
        <taxon>rosids</taxon>
        <taxon>Vitales</taxon>
        <taxon>Vitaceae</taxon>
        <taxon>Viteae</taxon>
        <taxon>Vitis</taxon>
    </lineage>
</organism>
<keyword evidence="8" id="KW-1185">Reference proteome</keyword>
<evidence type="ECO:0000259" key="6">
    <source>
        <dbReference type="PROSITE" id="PS50066"/>
    </source>
</evidence>
<evidence type="ECO:0000256" key="5">
    <source>
        <dbReference type="ARBA" id="ARBA00023242"/>
    </source>
</evidence>
<evidence type="ECO:0000313" key="7">
    <source>
        <dbReference type="EMBL" id="WKA08538.1"/>
    </source>
</evidence>
<sequence>MGSGKLKMELIANEKLRCRTFRNRQKGLKKKLQELSTLCDVEACMIMYCDCRDPSLWETRGTQLTVTRGTCYHPDQHHPDSP</sequence>
<dbReference type="Pfam" id="PF00319">
    <property type="entry name" value="SRF-TF"/>
    <property type="match status" value="1"/>
</dbReference>
<dbReference type="SUPFAM" id="SSF55455">
    <property type="entry name" value="SRF-like"/>
    <property type="match status" value="1"/>
</dbReference>
<dbReference type="PROSITE" id="PS50066">
    <property type="entry name" value="MADS_BOX_2"/>
    <property type="match status" value="1"/>
</dbReference>
<keyword evidence="2" id="KW-0805">Transcription regulation</keyword>
<dbReference type="Gene3D" id="3.40.1810.10">
    <property type="entry name" value="Transcription factor, MADS-box"/>
    <property type="match status" value="1"/>
</dbReference>
<feature type="domain" description="MADS-box" evidence="6">
    <location>
        <begin position="1"/>
        <end position="48"/>
    </location>
</feature>
<protein>
    <recommendedName>
        <fullName evidence="6">MADS-box domain-containing protein</fullName>
    </recommendedName>
</protein>
<dbReference type="EMBL" id="CP126664">
    <property type="protein sequence ID" value="WKA08538.1"/>
    <property type="molecule type" value="Genomic_DNA"/>
</dbReference>
<dbReference type="InterPro" id="IPR050142">
    <property type="entry name" value="MADS-box/MEF2_TF"/>
</dbReference>
<evidence type="ECO:0000256" key="4">
    <source>
        <dbReference type="ARBA" id="ARBA00023163"/>
    </source>
</evidence>
<keyword evidence="4" id="KW-0804">Transcription</keyword>
<gene>
    <name evidence="7" type="ORF">VitviT2T_026252</name>
</gene>
<dbReference type="Proteomes" id="UP001227230">
    <property type="component" value="Chromosome 17"/>
</dbReference>
<reference evidence="7 8" key="1">
    <citation type="journal article" date="2023" name="Hortic Res">
        <title>The complete reference genome for grapevine (Vitis vinifera L.) genetics and breeding.</title>
        <authorList>
            <person name="Shi X."/>
            <person name="Cao S."/>
            <person name="Wang X."/>
            <person name="Huang S."/>
            <person name="Wang Y."/>
            <person name="Liu Z."/>
            <person name="Liu W."/>
            <person name="Leng X."/>
            <person name="Peng Y."/>
            <person name="Wang N."/>
            <person name="Wang Y."/>
            <person name="Ma Z."/>
            <person name="Xu X."/>
            <person name="Zhang F."/>
            <person name="Xue H."/>
            <person name="Zhong H."/>
            <person name="Wang Y."/>
            <person name="Zhang K."/>
            <person name="Velt A."/>
            <person name="Avia K."/>
            <person name="Holtgrawe D."/>
            <person name="Grimplet J."/>
            <person name="Matus J.T."/>
            <person name="Ware D."/>
            <person name="Wu X."/>
            <person name="Wang H."/>
            <person name="Liu C."/>
            <person name="Fang Y."/>
            <person name="Rustenholz C."/>
            <person name="Cheng Z."/>
            <person name="Xiao H."/>
            <person name="Zhou Y."/>
        </authorList>
    </citation>
    <scope>NUCLEOTIDE SEQUENCE [LARGE SCALE GENOMIC DNA]</scope>
    <source>
        <strain evidence="8">cv. Pinot noir / PN40024</strain>
        <tissue evidence="7">Leaf</tissue>
    </source>
</reference>
<dbReference type="CDD" id="cd00120">
    <property type="entry name" value="MADS"/>
    <property type="match status" value="1"/>
</dbReference>
<keyword evidence="3" id="KW-0238">DNA-binding</keyword>
<dbReference type="PANTHER" id="PTHR48019">
    <property type="entry name" value="SERUM RESPONSE FACTOR HOMOLOG"/>
    <property type="match status" value="1"/>
</dbReference>
<evidence type="ECO:0000313" key="8">
    <source>
        <dbReference type="Proteomes" id="UP001227230"/>
    </source>
</evidence>
<evidence type="ECO:0000256" key="2">
    <source>
        <dbReference type="ARBA" id="ARBA00023015"/>
    </source>
</evidence>
<proteinExistence type="predicted"/>
<dbReference type="SMART" id="SM00432">
    <property type="entry name" value="MADS"/>
    <property type="match status" value="1"/>
</dbReference>
<dbReference type="InterPro" id="IPR036879">
    <property type="entry name" value="TF_MADSbox_sf"/>
</dbReference>
<keyword evidence="5" id="KW-0539">Nucleus</keyword>
<evidence type="ECO:0000256" key="1">
    <source>
        <dbReference type="ARBA" id="ARBA00004123"/>
    </source>
</evidence>